<organism evidence="1 2">
    <name type="scientific">Effrenium voratum</name>
    <dbReference type="NCBI Taxonomy" id="2562239"/>
    <lineage>
        <taxon>Eukaryota</taxon>
        <taxon>Sar</taxon>
        <taxon>Alveolata</taxon>
        <taxon>Dinophyceae</taxon>
        <taxon>Suessiales</taxon>
        <taxon>Symbiodiniaceae</taxon>
        <taxon>Effrenium</taxon>
    </lineage>
</organism>
<sequence length="573" mass="63071">MGLNAVRVSAANGLYSFCSVAALAGKVQFMTSQEAEYPSLLCKHTVDCILQELRRRGRNFEACPTLQDSAIALANFKQPRGLQAPTLLSEFQYTVQVLVSAGEKPPAVATSPSGPWSRVPPGAVFIGAGPAEKGGDGCTMKGAKRPRDAEPGGPLQAVTFGVHRSPEKFLQDALQLTHPFDNPLIVSEQNRCTINWISSVSPADAAEWRLGQLRKYLRLAVELSSDEARLHEGLHPDLEPVLQGKRLLLFKAMMEDAGVADPFLFQHMVDGFPLVGHLEPSGQFPKRWKPARLTLESLKKTSHWARKAALSSCAKGAADQQIADAVWSETQDQLQRGWLKGPFTEADLDVRNSGVWIPSRRFGVKQGVDKIRCVDDFSEFLLNEATATSEKLVLEGLDDIVALARFWLSVSESKGQPFPECQKGGLTDADLASLKGKLLYAAGRPPESNRINRGVLEVVDVLAAARPRLIGQAEIYPVVLAKATWAGYLAKRKVIWFIDNESARAAFIRSFSPVLQSVKLLWANARLDVRLELWNWYARVPSKSNFSDAASRLEFGCYQGWKQVEPCYEGVFA</sequence>
<dbReference type="EMBL" id="CAUJNA010001140">
    <property type="protein sequence ID" value="CAJ1384700.1"/>
    <property type="molecule type" value="Genomic_DNA"/>
</dbReference>
<dbReference type="AlphaFoldDB" id="A0AA36IDG8"/>
<reference evidence="1" key="1">
    <citation type="submission" date="2023-08" db="EMBL/GenBank/DDBJ databases">
        <authorList>
            <person name="Chen Y."/>
            <person name="Shah S."/>
            <person name="Dougan E. K."/>
            <person name="Thang M."/>
            <person name="Chan C."/>
        </authorList>
    </citation>
    <scope>NUCLEOTIDE SEQUENCE</scope>
</reference>
<evidence type="ECO:0000313" key="1">
    <source>
        <dbReference type="EMBL" id="CAJ1384700.1"/>
    </source>
</evidence>
<proteinExistence type="predicted"/>
<comment type="caution">
    <text evidence="1">The sequence shown here is derived from an EMBL/GenBank/DDBJ whole genome shotgun (WGS) entry which is preliminary data.</text>
</comment>
<protein>
    <submittedName>
        <fullName evidence="1">Uncharacterized protein</fullName>
    </submittedName>
</protein>
<accession>A0AA36IDG8</accession>
<evidence type="ECO:0000313" key="2">
    <source>
        <dbReference type="Proteomes" id="UP001178507"/>
    </source>
</evidence>
<gene>
    <name evidence="1" type="ORF">EVOR1521_LOCUS11507</name>
</gene>
<name>A0AA36IDG8_9DINO</name>
<keyword evidence="2" id="KW-1185">Reference proteome</keyword>
<dbReference type="Proteomes" id="UP001178507">
    <property type="component" value="Unassembled WGS sequence"/>
</dbReference>